<dbReference type="RefSeq" id="WP_082155632.1">
    <property type="nucleotide sequence ID" value="NZ_LBMC01000042.1"/>
</dbReference>
<dbReference type="GO" id="GO:0016616">
    <property type="term" value="F:oxidoreductase activity, acting on the CH-OH group of donors, NAD or NADP as acceptor"/>
    <property type="evidence" value="ECO:0007669"/>
    <property type="project" value="TreeGrafter"/>
</dbReference>
<dbReference type="Pfam" id="PF00106">
    <property type="entry name" value="adh_short"/>
    <property type="match status" value="1"/>
</dbReference>
<proteinExistence type="inferred from homology"/>
<evidence type="ECO:0000256" key="3">
    <source>
        <dbReference type="RuleBase" id="RU000363"/>
    </source>
</evidence>
<accession>A0A1H2L8T0</accession>
<dbReference type="PRINTS" id="PR00081">
    <property type="entry name" value="GDHRDH"/>
</dbReference>
<comment type="similarity">
    <text evidence="1 3">Belongs to the short-chain dehydrogenases/reductases (SDR) family.</text>
</comment>
<dbReference type="InterPro" id="IPR002347">
    <property type="entry name" value="SDR_fam"/>
</dbReference>
<evidence type="ECO:0000256" key="2">
    <source>
        <dbReference type="ARBA" id="ARBA00023002"/>
    </source>
</evidence>
<dbReference type="SUPFAM" id="SSF51735">
    <property type="entry name" value="NAD(P)-binding Rossmann-fold domains"/>
    <property type="match status" value="1"/>
</dbReference>
<gene>
    <name evidence="4" type="ORF">SAMN04488563_5546</name>
</gene>
<dbReference type="Proteomes" id="UP000182977">
    <property type="component" value="Chromosome I"/>
</dbReference>
<dbReference type="CDD" id="cd05233">
    <property type="entry name" value="SDR_c"/>
    <property type="match status" value="1"/>
</dbReference>
<protein>
    <submittedName>
        <fullName evidence="4">3-oxoacyl-[acyl-carrier protein] reductase</fullName>
    </submittedName>
</protein>
<dbReference type="PANTHER" id="PTHR42760:SF133">
    <property type="entry name" value="3-OXOACYL-[ACYL-CARRIER-PROTEIN] REDUCTASE"/>
    <property type="match status" value="1"/>
</dbReference>
<keyword evidence="5" id="KW-1185">Reference proteome</keyword>
<keyword evidence="2" id="KW-0560">Oxidoreductase</keyword>
<reference evidence="5" key="1">
    <citation type="submission" date="2016-10" db="EMBL/GenBank/DDBJ databases">
        <authorList>
            <person name="Varghese N."/>
            <person name="Submissions S."/>
        </authorList>
    </citation>
    <scope>NUCLEOTIDE SEQUENCE [LARGE SCALE GENOMIC DNA]</scope>
    <source>
        <strain evidence="5">DSM 45079</strain>
    </source>
</reference>
<evidence type="ECO:0000256" key="1">
    <source>
        <dbReference type="ARBA" id="ARBA00006484"/>
    </source>
</evidence>
<dbReference type="GO" id="GO:0048038">
    <property type="term" value="F:quinone binding"/>
    <property type="evidence" value="ECO:0007669"/>
    <property type="project" value="TreeGrafter"/>
</dbReference>
<dbReference type="Gene3D" id="3.40.50.720">
    <property type="entry name" value="NAD(P)-binding Rossmann-like Domain"/>
    <property type="match status" value="1"/>
</dbReference>
<sequence>MDLRDRVAVVTGGAAGAGRVVVSALAGRGAAVLVADVDGGSCAEAVADVERAGGRASPVVVDVCDEDAAEVLVEAARRLGPLGVLVNNAGGWGDAGRRFPDAAPDEWDRVLDLNLRAPMLLTQAALAPLQAAGGGAVVNVASSAGVELSPYRSPEYGAANAGLIRFTAAVAGLRETHGVRVNCVVPGWIGLDRAHAELASMPPEERAQAPPFVPPERVASSVVTLAERDDLAGRVIVLRGGRAPELLDPAPFE</sequence>
<dbReference type="PRINTS" id="PR00080">
    <property type="entry name" value="SDRFAMILY"/>
</dbReference>
<name>A0A1H2L8T0_9ACTN</name>
<dbReference type="GO" id="GO:0006633">
    <property type="term" value="P:fatty acid biosynthetic process"/>
    <property type="evidence" value="ECO:0007669"/>
    <property type="project" value="TreeGrafter"/>
</dbReference>
<evidence type="ECO:0000313" key="4">
    <source>
        <dbReference type="EMBL" id="SDU77440.1"/>
    </source>
</evidence>
<dbReference type="InterPro" id="IPR036291">
    <property type="entry name" value="NAD(P)-bd_dom_sf"/>
</dbReference>
<organism evidence="4 5">
    <name type="scientific">Jiangella alkaliphila</name>
    <dbReference type="NCBI Taxonomy" id="419479"/>
    <lineage>
        <taxon>Bacteria</taxon>
        <taxon>Bacillati</taxon>
        <taxon>Actinomycetota</taxon>
        <taxon>Actinomycetes</taxon>
        <taxon>Jiangellales</taxon>
        <taxon>Jiangellaceae</taxon>
        <taxon>Jiangella</taxon>
    </lineage>
</organism>
<dbReference type="OrthoDB" id="9804774at2"/>
<dbReference type="PANTHER" id="PTHR42760">
    <property type="entry name" value="SHORT-CHAIN DEHYDROGENASES/REDUCTASES FAMILY MEMBER"/>
    <property type="match status" value="1"/>
</dbReference>
<dbReference type="AlphaFoldDB" id="A0A1H2L8T0"/>
<dbReference type="STRING" id="419479.SAMN04488563_5546"/>
<dbReference type="EMBL" id="LT629791">
    <property type="protein sequence ID" value="SDU77440.1"/>
    <property type="molecule type" value="Genomic_DNA"/>
</dbReference>
<evidence type="ECO:0000313" key="5">
    <source>
        <dbReference type="Proteomes" id="UP000182977"/>
    </source>
</evidence>